<evidence type="ECO:0000256" key="12">
    <source>
        <dbReference type="ARBA" id="ARBA00023160"/>
    </source>
</evidence>
<dbReference type="EMBL" id="CP064812">
    <property type="protein sequence ID" value="QPG73201.1"/>
    <property type="molecule type" value="Genomic_DNA"/>
</dbReference>
<gene>
    <name evidence="15" type="ORF">FOA43_000508</name>
</gene>
<evidence type="ECO:0000256" key="6">
    <source>
        <dbReference type="ARBA" id="ARBA00022553"/>
    </source>
</evidence>
<dbReference type="GO" id="GO:0005739">
    <property type="term" value="C:mitochondrion"/>
    <property type="evidence" value="ECO:0007669"/>
    <property type="project" value="UniProtKB-SubCell"/>
</dbReference>
<dbReference type="PANTHER" id="PTHR20863">
    <property type="entry name" value="ACYL CARRIER PROTEIN"/>
    <property type="match status" value="1"/>
</dbReference>
<reference evidence="15" key="1">
    <citation type="submission" date="2020-10" db="EMBL/GenBank/DDBJ databases">
        <authorList>
            <person name="Roach M.J.R."/>
        </authorList>
    </citation>
    <scope>NUCLEOTIDE SEQUENCE</scope>
    <source>
        <strain evidence="15">CBS 1945</strain>
    </source>
</reference>
<dbReference type="PROSITE" id="PS50075">
    <property type="entry name" value="CARRIER"/>
    <property type="match status" value="1"/>
</dbReference>
<dbReference type="GeneID" id="62193909"/>
<dbReference type="InterPro" id="IPR009081">
    <property type="entry name" value="PP-bd_ACP"/>
</dbReference>
<comment type="function">
    <text evidence="13">Carrier of the growing fatty acid chain in fatty acid biosynthesis.</text>
</comment>
<sequence length="148" mass="16582">MFRQIAYAARNSAKLASRAATFRAATLRATTSVGSMMRPVAFTPVKFMRFSSTGSSLTKEDVLARTVSVLKTFELKNSTDKIELETQFTKDLGMDSLDYNDALVALEEEFDVVFDDKSANEIKTVGETVSYVLKNYLPEQQDLDKEVR</sequence>
<dbReference type="GO" id="GO:0000036">
    <property type="term" value="F:acyl carrier activity"/>
    <property type="evidence" value="ECO:0007669"/>
    <property type="project" value="TreeGrafter"/>
</dbReference>
<evidence type="ECO:0000256" key="4">
    <source>
        <dbReference type="ARBA" id="ARBA00022450"/>
    </source>
</evidence>
<keyword evidence="12 13" id="KW-0275">Fatty acid biosynthesis</keyword>
<dbReference type="Pfam" id="PF00550">
    <property type="entry name" value="PP-binding"/>
    <property type="match status" value="1"/>
</dbReference>
<dbReference type="Proteomes" id="UP000662931">
    <property type="component" value="Chromosome 1"/>
</dbReference>
<comment type="subcellular location">
    <subcellularLocation>
        <location evidence="1">Mitochondrion</location>
    </subcellularLocation>
</comment>
<evidence type="ECO:0000256" key="2">
    <source>
        <dbReference type="ARBA" id="ARBA00010930"/>
    </source>
</evidence>
<evidence type="ECO:0000256" key="5">
    <source>
        <dbReference type="ARBA" id="ARBA00022516"/>
    </source>
</evidence>
<name>A0A875RVW9_EENNA</name>
<dbReference type="AlphaFoldDB" id="A0A875RVW9"/>
<keyword evidence="5 13" id="KW-0444">Lipid biosynthesis</keyword>
<keyword evidence="3" id="KW-0813">Transport</keyword>
<keyword evidence="7" id="KW-0276">Fatty acid metabolism</keyword>
<evidence type="ECO:0000259" key="14">
    <source>
        <dbReference type="PROSITE" id="PS50075"/>
    </source>
</evidence>
<evidence type="ECO:0000256" key="10">
    <source>
        <dbReference type="ARBA" id="ARBA00023098"/>
    </source>
</evidence>
<keyword evidence="16" id="KW-1185">Reference proteome</keyword>
<keyword evidence="8" id="KW-0809">Transit peptide</keyword>
<keyword evidence="6" id="KW-0597">Phosphoprotein</keyword>
<proteinExistence type="inferred from homology"/>
<dbReference type="GO" id="GO:0000035">
    <property type="term" value="F:acyl binding"/>
    <property type="evidence" value="ECO:0007669"/>
    <property type="project" value="TreeGrafter"/>
</dbReference>
<dbReference type="InterPro" id="IPR036736">
    <property type="entry name" value="ACP-like_sf"/>
</dbReference>
<comment type="similarity">
    <text evidence="2">Belongs to the acyl carrier protein (ACP) family.</text>
</comment>
<keyword evidence="9" id="KW-0249">Electron transport</keyword>
<evidence type="ECO:0000256" key="7">
    <source>
        <dbReference type="ARBA" id="ARBA00022832"/>
    </source>
</evidence>
<dbReference type="PANTHER" id="PTHR20863:SF28">
    <property type="entry name" value="ACYL CARRIER PROTEIN, MITOCHONDRIAL"/>
    <property type="match status" value="1"/>
</dbReference>
<evidence type="ECO:0000313" key="16">
    <source>
        <dbReference type="Proteomes" id="UP000662931"/>
    </source>
</evidence>
<protein>
    <recommendedName>
        <fullName evidence="13">Acyl carrier protein</fullName>
    </recommendedName>
</protein>
<evidence type="ECO:0000256" key="1">
    <source>
        <dbReference type="ARBA" id="ARBA00004173"/>
    </source>
</evidence>
<accession>A0A875RVW9</accession>
<dbReference type="InterPro" id="IPR003231">
    <property type="entry name" value="ACP"/>
</dbReference>
<dbReference type="Gene3D" id="1.10.1200.10">
    <property type="entry name" value="ACP-like"/>
    <property type="match status" value="1"/>
</dbReference>
<dbReference type="SUPFAM" id="SSF47336">
    <property type="entry name" value="ACP-like"/>
    <property type="match status" value="1"/>
</dbReference>
<evidence type="ECO:0000256" key="9">
    <source>
        <dbReference type="ARBA" id="ARBA00022982"/>
    </source>
</evidence>
<evidence type="ECO:0000256" key="11">
    <source>
        <dbReference type="ARBA" id="ARBA00023128"/>
    </source>
</evidence>
<evidence type="ECO:0000256" key="13">
    <source>
        <dbReference type="RuleBase" id="RU000722"/>
    </source>
</evidence>
<evidence type="ECO:0000256" key="8">
    <source>
        <dbReference type="ARBA" id="ARBA00022946"/>
    </source>
</evidence>
<keyword evidence="4 13" id="KW-0596">Phosphopantetheine</keyword>
<keyword evidence="11" id="KW-0496">Mitochondrion</keyword>
<dbReference type="RefSeq" id="XP_038776766.1">
    <property type="nucleotide sequence ID" value="XM_038920838.1"/>
</dbReference>
<dbReference type="HAMAP" id="MF_01217">
    <property type="entry name" value="Acyl_carrier"/>
    <property type="match status" value="1"/>
</dbReference>
<dbReference type="OrthoDB" id="448946at2759"/>
<evidence type="ECO:0000256" key="3">
    <source>
        <dbReference type="ARBA" id="ARBA00022448"/>
    </source>
</evidence>
<dbReference type="KEGG" id="bnn:FOA43_000508"/>
<feature type="domain" description="Carrier" evidence="14">
    <location>
        <begin position="60"/>
        <end position="136"/>
    </location>
</feature>
<evidence type="ECO:0000313" key="15">
    <source>
        <dbReference type="EMBL" id="QPG73201.1"/>
    </source>
</evidence>
<keyword evidence="10" id="KW-0443">Lipid metabolism</keyword>
<organism evidence="15 16">
    <name type="scientific">Eeniella nana</name>
    <name type="common">Yeast</name>
    <name type="synonym">Brettanomyces nanus</name>
    <dbReference type="NCBI Taxonomy" id="13502"/>
    <lineage>
        <taxon>Eukaryota</taxon>
        <taxon>Fungi</taxon>
        <taxon>Dikarya</taxon>
        <taxon>Ascomycota</taxon>
        <taxon>Saccharomycotina</taxon>
        <taxon>Pichiomycetes</taxon>
        <taxon>Pichiales</taxon>
        <taxon>Pichiaceae</taxon>
        <taxon>Brettanomyces</taxon>
    </lineage>
</organism>